<dbReference type="Proteomes" id="UP001519460">
    <property type="component" value="Unassembled WGS sequence"/>
</dbReference>
<accession>A0ABD0KK75</accession>
<evidence type="ECO:0000256" key="2">
    <source>
        <dbReference type="ARBA" id="ARBA00034139"/>
    </source>
</evidence>
<name>A0ABD0KK75_9CAEN</name>
<dbReference type="InterPro" id="IPR011990">
    <property type="entry name" value="TPR-like_helical_dom_sf"/>
</dbReference>
<dbReference type="Gene3D" id="1.25.40.10">
    <property type="entry name" value="Tetratricopeptide repeat domain"/>
    <property type="match status" value="2"/>
</dbReference>
<dbReference type="InterPro" id="IPR040111">
    <property type="entry name" value="ODAD4"/>
</dbReference>
<keyword evidence="7" id="KW-1185">Reference proteome</keyword>
<feature type="region of interest" description="Disordered" evidence="5">
    <location>
        <begin position="918"/>
        <end position="962"/>
    </location>
</feature>
<sequence length="962" mass="108282">MAQVASPLGGGLTTQKKEMLYDIYKKEAEEFMTERKFSKALQSYNLECRVVTSASLFHAIKLQPKEKSALLGRSKCYLQMGKTYRAMQDAERTLTLDASDLVAVHQKAEILFVTGNHQLALVYYKRGLRLDPDSARFENGRQRTAAALHRFGGGNVAKNKLSSVGDLSFFLNNKMRRSLPKDFDEYDTHYSSGREDLPSAGFRTRDHCPLRRITRKPRFPQLQTLDAILSVGGAEEIPKAELRQPDEETMRKILGELYGDRQYLQRLQSDLPFGKRARRDVNRLAQEGADFLRERTSDRAERELTMLTDEGLEFLRERSVFWDSLGPLPPPVPPRRSLVRERTFGSIASGDLSVNHGMRRRHADPEVAQKDVSQVNFDFRSHLKTRQLESKEEPHVQRGHGLTQQGQGETRGVMRKVSNLLPLNRIKAKAKRSDRTMFVGFDDPEVERRRELAKFINEEMDSIDEAFKTKDYDQCLHKAEVCLHAVSTLSDDDIKKSETLASLHSCIGNASIALRLFDNAFQHHQMALQIGKEEKSNSIIARSLGHMGRMYIIQQKFNKALEVFARKAPMCNSLEEVAQTFHEIGNCFLVLGHFDYARDCGKKSLRAARDADLPFFQQQAWILIAIAEAKLQHLEECNKAFAGALKVAKGKDDIESATAIQGAMEHVSTKMDQILRTKTLVNQRMLMRTKAKTLTREDLPQNVGIRKKPLPPVRKHDPADEKAAEIQDDSCLEQQGVTMERDHASMETRAVANDQADVATERDHVAMETEVAANDQGETASEQGGVDMVTGATAEQLATDVEHGSVAMEADAAALEHGRIVEGRSTADVEQSAYDAELHAESSAGTQQGVPETDRTERIEQSNTEDACINNTDRTAGYFEYADYEQHQAASENQPERFVEGAQVVPTNNGVSVTRITENQTSYQRTPRLASREVSIQSMEKKRASSRPGKIQTRGDSRFREH</sequence>
<gene>
    <name evidence="6" type="ORF">BaRGS_00021273</name>
</gene>
<dbReference type="PANTHER" id="PTHR23040">
    <property type="match status" value="1"/>
</dbReference>
<feature type="repeat" description="TPR" evidence="4">
    <location>
        <begin position="101"/>
        <end position="134"/>
    </location>
</feature>
<dbReference type="InterPro" id="IPR019734">
    <property type="entry name" value="TPR_rpt"/>
</dbReference>
<proteinExistence type="predicted"/>
<reference evidence="6 7" key="1">
    <citation type="journal article" date="2023" name="Sci. Data">
        <title>Genome assembly of the Korean intertidal mud-creeper Batillaria attramentaria.</title>
        <authorList>
            <person name="Patra A.K."/>
            <person name="Ho P.T."/>
            <person name="Jun S."/>
            <person name="Lee S.J."/>
            <person name="Kim Y."/>
            <person name="Won Y.J."/>
        </authorList>
    </citation>
    <scope>NUCLEOTIDE SEQUENCE [LARGE SCALE GENOMIC DNA]</scope>
    <source>
        <strain evidence="6">Wonlab-2016</strain>
    </source>
</reference>
<dbReference type="SUPFAM" id="SSF48452">
    <property type="entry name" value="TPR-like"/>
    <property type="match status" value="2"/>
</dbReference>
<dbReference type="AlphaFoldDB" id="A0ABD0KK75"/>
<comment type="caution">
    <text evidence="6">The sequence shown here is derived from an EMBL/GenBank/DDBJ whole genome shotgun (WGS) entry which is preliminary data.</text>
</comment>
<organism evidence="6 7">
    <name type="scientific">Batillaria attramentaria</name>
    <dbReference type="NCBI Taxonomy" id="370345"/>
    <lineage>
        <taxon>Eukaryota</taxon>
        <taxon>Metazoa</taxon>
        <taxon>Spiralia</taxon>
        <taxon>Lophotrochozoa</taxon>
        <taxon>Mollusca</taxon>
        <taxon>Gastropoda</taxon>
        <taxon>Caenogastropoda</taxon>
        <taxon>Sorbeoconcha</taxon>
        <taxon>Cerithioidea</taxon>
        <taxon>Batillariidae</taxon>
        <taxon>Batillaria</taxon>
    </lineage>
</organism>
<feature type="compositionally biased region" description="Basic and acidic residues" evidence="5">
    <location>
        <begin position="714"/>
        <end position="725"/>
    </location>
</feature>
<evidence type="ECO:0000256" key="5">
    <source>
        <dbReference type="SAM" id="MobiDB-lite"/>
    </source>
</evidence>
<evidence type="ECO:0000313" key="6">
    <source>
        <dbReference type="EMBL" id="KAK7487432.1"/>
    </source>
</evidence>
<comment type="subcellular location">
    <subcellularLocation>
        <location evidence="1">Cytoplasm</location>
        <location evidence="1">Cytoskeleton</location>
        <location evidence="1">Cilium axoneme</location>
    </subcellularLocation>
</comment>
<dbReference type="PROSITE" id="PS50005">
    <property type="entry name" value="TPR"/>
    <property type="match status" value="1"/>
</dbReference>
<evidence type="ECO:0000256" key="1">
    <source>
        <dbReference type="ARBA" id="ARBA00004430"/>
    </source>
</evidence>
<dbReference type="SMART" id="SM00028">
    <property type="entry name" value="TPR"/>
    <property type="match status" value="5"/>
</dbReference>
<feature type="region of interest" description="Disordered" evidence="5">
    <location>
        <begin position="388"/>
        <end position="410"/>
    </location>
</feature>
<feature type="region of interest" description="Disordered" evidence="5">
    <location>
        <begin position="703"/>
        <end position="727"/>
    </location>
</feature>
<dbReference type="EMBL" id="JACVVK020000164">
    <property type="protein sequence ID" value="KAK7487432.1"/>
    <property type="molecule type" value="Genomic_DNA"/>
</dbReference>
<protein>
    <recommendedName>
        <fullName evidence="2">Outer dynein arm-docking complex subunit 4</fullName>
    </recommendedName>
    <alternativeName>
        <fullName evidence="3">Tetratricopeptide repeat protein 25</fullName>
    </alternativeName>
</protein>
<feature type="compositionally biased region" description="Basic and acidic residues" evidence="5">
    <location>
        <begin position="953"/>
        <end position="962"/>
    </location>
</feature>
<evidence type="ECO:0000256" key="4">
    <source>
        <dbReference type="PROSITE-ProRule" id="PRU00339"/>
    </source>
</evidence>
<dbReference type="GO" id="GO:0005930">
    <property type="term" value="C:axoneme"/>
    <property type="evidence" value="ECO:0007669"/>
    <property type="project" value="UniProtKB-SubCell"/>
</dbReference>
<evidence type="ECO:0000256" key="3">
    <source>
        <dbReference type="ARBA" id="ARBA00034143"/>
    </source>
</evidence>
<feature type="region of interest" description="Disordered" evidence="5">
    <location>
        <begin position="836"/>
        <end position="865"/>
    </location>
</feature>
<dbReference type="PANTHER" id="PTHR23040:SF2">
    <property type="entry name" value="OUTER DYNEIN ARM-DOCKING COMPLEX SUBUNIT 4"/>
    <property type="match status" value="1"/>
</dbReference>
<evidence type="ECO:0000313" key="7">
    <source>
        <dbReference type="Proteomes" id="UP001519460"/>
    </source>
</evidence>
<keyword evidence="4" id="KW-0802">TPR repeat</keyword>